<accession>A0ABP9D3M3</accession>
<organism evidence="2 4">
    <name type="scientific">Tomitella cavernea</name>
    <dbReference type="NCBI Taxonomy" id="1387982"/>
    <lineage>
        <taxon>Bacteria</taxon>
        <taxon>Bacillati</taxon>
        <taxon>Actinomycetota</taxon>
        <taxon>Actinomycetes</taxon>
        <taxon>Mycobacteriales</taxon>
        <taxon>Tomitella</taxon>
    </lineage>
</organism>
<gene>
    <name evidence="2" type="ORF">GCM10023353_37770</name>
    <name evidence="3" type="ORF">GCM10023353_38780</name>
</gene>
<evidence type="ECO:0000256" key="1">
    <source>
        <dbReference type="SAM" id="SignalP"/>
    </source>
</evidence>
<dbReference type="RefSeq" id="WP_200175342.1">
    <property type="nucleotide sequence ID" value="NZ_BAABKQ010000002.1"/>
</dbReference>
<name>A0ABP9D3M3_9ACTN</name>
<reference evidence="2" key="1">
    <citation type="journal article" date="2014" name="Int. J. Syst. Evol. Microbiol.">
        <title>Complete genome of a new Firmicutes species belonging to the dominant human colonic microbiota ('Ruminococcus bicirculans') reveals two chromosomes and a selective capacity to utilize plant glucans.</title>
        <authorList>
            <consortium name="NISC Comparative Sequencing Program"/>
            <person name="Wegmann U."/>
            <person name="Louis P."/>
            <person name="Goesmann A."/>
            <person name="Henrissat B."/>
            <person name="Duncan S.H."/>
            <person name="Flint H.J."/>
        </authorList>
    </citation>
    <scope>NUCLEOTIDE SEQUENCE</scope>
    <source>
        <strain evidence="2">JCM 18542</strain>
    </source>
</reference>
<reference evidence="2" key="3">
    <citation type="submission" date="2023-12" db="EMBL/GenBank/DDBJ databases">
        <authorList>
            <person name="Sun Q."/>
            <person name="Inoue M."/>
        </authorList>
    </citation>
    <scope>NUCLEOTIDE SEQUENCE</scope>
    <source>
        <strain evidence="2">JCM 18542</strain>
    </source>
</reference>
<evidence type="ECO:0008006" key="5">
    <source>
        <dbReference type="Google" id="ProtNLM"/>
    </source>
</evidence>
<proteinExistence type="predicted"/>
<reference evidence="4" key="2">
    <citation type="journal article" date="2019" name="Int. J. Syst. Evol. Microbiol.">
        <title>The Global Catalogue of Microorganisms (GCM) 10K type strain sequencing project: providing services to taxonomists for standard genome sequencing and annotation.</title>
        <authorList>
            <consortium name="The Broad Institute Genomics Platform"/>
            <consortium name="The Broad Institute Genome Sequencing Center for Infectious Disease"/>
            <person name="Wu L."/>
            <person name="Ma J."/>
        </authorList>
    </citation>
    <scope>NUCLEOTIDE SEQUENCE [LARGE SCALE GENOMIC DNA]</scope>
    <source>
        <strain evidence="4">JCM 18542</strain>
    </source>
</reference>
<dbReference type="EMBL" id="BAABKQ010000002">
    <property type="protein sequence ID" value="GAA4825111.1"/>
    <property type="molecule type" value="Genomic_DNA"/>
</dbReference>
<dbReference type="InterPro" id="IPR006311">
    <property type="entry name" value="TAT_signal"/>
</dbReference>
<evidence type="ECO:0000313" key="3">
    <source>
        <dbReference type="EMBL" id="GAA4825882.1"/>
    </source>
</evidence>
<comment type="caution">
    <text evidence="2">The sequence shown here is derived from an EMBL/GenBank/DDBJ whole genome shotgun (WGS) entry which is preliminary data.</text>
</comment>
<protein>
    <recommendedName>
        <fullName evidence="5">Secreted protein</fullName>
    </recommendedName>
</protein>
<dbReference type="Proteomes" id="UP001500839">
    <property type="component" value="Unassembled WGS sequence"/>
</dbReference>
<feature type="signal peptide" evidence="1">
    <location>
        <begin position="1"/>
        <end position="31"/>
    </location>
</feature>
<sequence length="148" mass="14551">MNKTIGRRITAGLAGLTAAAGVGVASAPAAAAAPVPHYAALGDHLLLPPTIDGRCYGTLFVDLQTTADSDVVDVNFVPTGTYGSAPGCDVRVYAAGLSGVNPGAPIYATVSGGTTTVPIHAGRGLSLVSVSAVQPFGMGGGGYVWLAP</sequence>
<evidence type="ECO:0000313" key="2">
    <source>
        <dbReference type="EMBL" id="GAA4825111.1"/>
    </source>
</evidence>
<feature type="chain" id="PRO_5045029844" description="Secreted protein" evidence="1">
    <location>
        <begin position="32"/>
        <end position="148"/>
    </location>
</feature>
<evidence type="ECO:0000313" key="4">
    <source>
        <dbReference type="Proteomes" id="UP001500839"/>
    </source>
</evidence>
<keyword evidence="4" id="KW-1185">Reference proteome</keyword>
<dbReference type="PROSITE" id="PS51318">
    <property type="entry name" value="TAT"/>
    <property type="match status" value="1"/>
</dbReference>
<dbReference type="EMBL" id="BAABKQ010000002">
    <property type="protein sequence ID" value="GAA4825882.1"/>
    <property type="molecule type" value="Genomic_DNA"/>
</dbReference>
<keyword evidence="1" id="KW-0732">Signal</keyword>